<protein>
    <submittedName>
        <fullName evidence="9">VIP36-like protein isoform X1</fullName>
    </submittedName>
</protein>
<dbReference type="GO" id="GO:0000139">
    <property type="term" value="C:Golgi membrane"/>
    <property type="evidence" value="ECO:0007669"/>
    <property type="project" value="TreeGrafter"/>
</dbReference>
<feature type="domain" description="L-type lectin-like" evidence="7">
    <location>
        <begin position="34"/>
        <end position="254"/>
    </location>
</feature>
<dbReference type="Proteomes" id="UP000079169">
    <property type="component" value="Unplaced"/>
</dbReference>
<dbReference type="RefSeq" id="XP_026683225.1">
    <property type="nucleotide sequence ID" value="XM_026827424.1"/>
</dbReference>
<feature type="chain" id="PRO_5018112733" evidence="6">
    <location>
        <begin position="26"/>
        <end position="254"/>
    </location>
</feature>
<evidence type="ECO:0000259" key="7">
    <source>
        <dbReference type="PROSITE" id="PS51328"/>
    </source>
</evidence>
<dbReference type="STRING" id="121845.A0A3Q0J934"/>
<dbReference type="PaxDb" id="121845-A0A3Q0J934"/>
<dbReference type="GO" id="GO:0005793">
    <property type="term" value="C:endoplasmic reticulum-Golgi intermediate compartment"/>
    <property type="evidence" value="ECO:0007669"/>
    <property type="project" value="TreeGrafter"/>
</dbReference>
<evidence type="ECO:0000313" key="9">
    <source>
        <dbReference type="RefSeq" id="XP_026683225.1"/>
    </source>
</evidence>
<comment type="subcellular location">
    <subcellularLocation>
        <location evidence="1">Membrane</location>
        <topology evidence="1">Single-pass type I membrane protein</topology>
    </subcellularLocation>
</comment>
<dbReference type="InterPro" id="IPR005052">
    <property type="entry name" value="Lectin_leg"/>
</dbReference>
<dbReference type="Gene3D" id="2.60.120.200">
    <property type="match status" value="2"/>
</dbReference>
<organism evidence="8 9">
    <name type="scientific">Diaphorina citri</name>
    <name type="common">Asian citrus psyllid</name>
    <dbReference type="NCBI Taxonomy" id="121845"/>
    <lineage>
        <taxon>Eukaryota</taxon>
        <taxon>Metazoa</taxon>
        <taxon>Ecdysozoa</taxon>
        <taxon>Arthropoda</taxon>
        <taxon>Hexapoda</taxon>
        <taxon>Insecta</taxon>
        <taxon>Pterygota</taxon>
        <taxon>Neoptera</taxon>
        <taxon>Paraneoptera</taxon>
        <taxon>Hemiptera</taxon>
        <taxon>Sternorrhyncha</taxon>
        <taxon>Psylloidea</taxon>
        <taxon>Psyllidae</taxon>
        <taxon>Diaphorininae</taxon>
        <taxon>Diaphorina</taxon>
    </lineage>
</organism>
<dbReference type="Pfam" id="PF03388">
    <property type="entry name" value="Lectin_leg-like"/>
    <property type="match status" value="1"/>
</dbReference>
<dbReference type="AlphaFoldDB" id="A0A3Q0J934"/>
<dbReference type="InterPro" id="IPR051136">
    <property type="entry name" value="Intracellular_Lectin-GPT"/>
</dbReference>
<reference evidence="9" key="1">
    <citation type="submission" date="2025-08" db="UniProtKB">
        <authorList>
            <consortium name="RefSeq"/>
        </authorList>
    </citation>
    <scope>IDENTIFICATION</scope>
</reference>
<keyword evidence="4" id="KW-1133">Transmembrane helix</keyword>
<dbReference type="InterPro" id="IPR013320">
    <property type="entry name" value="ConA-like_dom_sf"/>
</dbReference>
<dbReference type="GeneID" id="103514454"/>
<keyword evidence="2" id="KW-0812">Transmembrane</keyword>
<dbReference type="GO" id="GO:0005537">
    <property type="term" value="F:D-mannose binding"/>
    <property type="evidence" value="ECO:0007669"/>
    <property type="project" value="TreeGrafter"/>
</dbReference>
<gene>
    <name evidence="9" type="primary">LOC103514454</name>
</gene>
<keyword evidence="3 6" id="KW-0732">Signal</keyword>
<feature type="signal peptide" evidence="6">
    <location>
        <begin position="1"/>
        <end position="25"/>
    </location>
</feature>
<dbReference type="SUPFAM" id="SSF49899">
    <property type="entry name" value="Concanavalin A-like lectins/glucanases"/>
    <property type="match status" value="2"/>
</dbReference>
<accession>A0A3Q0J934</accession>
<evidence type="ECO:0000256" key="3">
    <source>
        <dbReference type="ARBA" id="ARBA00022729"/>
    </source>
</evidence>
<dbReference type="GO" id="GO:0006888">
    <property type="term" value="P:endoplasmic reticulum to Golgi vesicle-mediated transport"/>
    <property type="evidence" value="ECO:0007669"/>
    <property type="project" value="TreeGrafter"/>
</dbReference>
<dbReference type="GO" id="GO:0030134">
    <property type="term" value="C:COPII-coated ER to Golgi transport vesicle"/>
    <property type="evidence" value="ECO:0007669"/>
    <property type="project" value="TreeGrafter"/>
</dbReference>
<evidence type="ECO:0000256" key="6">
    <source>
        <dbReference type="SAM" id="SignalP"/>
    </source>
</evidence>
<dbReference type="PANTHER" id="PTHR12223:SF45">
    <property type="entry name" value="RE50040P"/>
    <property type="match status" value="1"/>
</dbReference>
<keyword evidence="8" id="KW-1185">Reference proteome</keyword>
<evidence type="ECO:0000256" key="4">
    <source>
        <dbReference type="ARBA" id="ARBA00022989"/>
    </source>
</evidence>
<dbReference type="PANTHER" id="PTHR12223">
    <property type="entry name" value="VESICULAR MANNOSE-BINDING LECTIN"/>
    <property type="match status" value="1"/>
</dbReference>
<dbReference type="PROSITE" id="PS51328">
    <property type="entry name" value="L_LECTIN_LIKE"/>
    <property type="match status" value="1"/>
</dbReference>
<dbReference type="GO" id="GO:0005789">
    <property type="term" value="C:endoplasmic reticulum membrane"/>
    <property type="evidence" value="ECO:0007669"/>
    <property type="project" value="TreeGrafter"/>
</dbReference>
<dbReference type="KEGG" id="dci:103514454"/>
<keyword evidence="5" id="KW-0472">Membrane</keyword>
<evidence type="ECO:0000256" key="1">
    <source>
        <dbReference type="ARBA" id="ARBA00004479"/>
    </source>
</evidence>
<evidence type="ECO:0000313" key="8">
    <source>
        <dbReference type="Proteomes" id="UP000079169"/>
    </source>
</evidence>
<name>A0A3Q0J934_DIACI</name>
<evidence type="ECO:0000256" key="5">
    <source>
        <dbReference type="ARBA" id="ARBA00023136"/>
    </source>
</evidence>
<sequence>MYFHSASKMFKILFTVIALIWQVVAQEAQWNTEDFLKRHHSMVKPYLTSGLSIPYWDVHGFALASSNYVRLTADLQSRYGAIWNTVPVYMNNWEVQITLKIHGKGKELFGDGMAFWYVRDRMEGGPVFGNKDFFSGLGVIIDTYSNHNGEHNHNHPYLSAMVNNGSLHYDHDMDGTHTQLAVIIDTYSNHNGEHNHNHPYLSAMVNNGSLHYDHDMDGTHTQLAGCECKLRNLNHDTHIAIRYEDENLTGERKT</sequence>
<proteinExistence type="predicted"/>
<evidence type="ECO:0000256" key="2">
    <source>
        <dbReference type="ARBA" id="ARBA00022692"/>
    </source>
</evidence>